<accession>A0A4S8LLC4</accession>
<feature type="region of interest" description="Disordered" evidence="1">
    <location>
        <begin position="26"/>
        <end position="101"/>
    </location>
</feature>
<keyword evidence="3" id="KW-1185">Reference proteome</keyword>
<gene>
    <name evidence="2" type="ORF">K435DRAFT_802290</name>
</gene>
<dbReference type="EMBL" id="ML179347">
    <property type="protein sequence ID" value="THU90039.1"/>
    <property type="molecule type" value="Genomic_DNA"/>
</dbReference>
<evidence type="ECO:0000313" key="2">
    <source>
        <dbReference type="EMBL" id="THU90039.1"/>
    </source>
</evidence>
<dbReference type="Proteomes" id="UP000297245">
    <property type="component" value="Unassembled WGS sequence"/>
</dbReference>
<evidence type="ECO:0000313" key="3">
    <source>
        <dbReference type="Proteomes" id="UP000297245"/>
    </source>
</evidence>
<evidence type="ECO:0000256" key="1">
    <source>
        <dbReference type="SAM" id="MobiDB-lite"/>
    </source>
</evidence>
<proteinExistence type="predicted"/>
<name>A0A4S8LLC4_DENBC</name>
<feature type="compositionally biased region" description="Basic residues" evidence="1">
    <location>
        <begin position="67"/>
        <end position="87"/>
    </location>
</feature>
<dbReference type="AlphaFoldDB" id="A0A4S8LLC4"/>
<sequence length="101" mass="12268">MARVNVFEQISTLSKGKYNTMVKIGHARMDDGKEKRWKRRTMEKKNDGKEERWKRKTVEKKNGGKEKRWKRRKRKTTEKHTHNKKWKLGSDQSDRSIEQPQ</sequence>
<protein>
    <submittedName>
        <fullName evidence="2">Uncharacterized protein</fullName>
    </submittedName>
</protein>
<organism evidence="2 3">
    <name type="scientific">Dendrothele bispora (strain CBS 962.96)</name>
    <dbReference type="NCBI Taxonomy" id="1314807"/>
    <lineage>
        <taxon>Eukaryota</taxon>
        <taxon>Fungi</taxon>
        <taxon>Dikarya</taxon>
        <taxon>Basidiomycota</taxon>
        <taxon>Agaricomycotina</taxon>
        <taxon>Agaricomycetes</taxon>
        <taxon>Agaricomycetidae</taxon>
        <taxon>Agaricales</taxon>
        <taxon>Agaricales incertae sedis</taxon>
        <taxon>Dendrothele</taxon>
    </lineage>
</organism>
<feature type="compositionally biased region" description="Basic and acidic residues" evidence="1">
    <location>
        <begin position="43"/>
        <end position="53"/>
    </location>
</feature>
<reference evidence="2 3" key="1">
    <citation type="journal article" date="2019" name="Nat. Ecol. Evol.">
        <title>Megaphylogeny resolves global patterns of mushroom evolution.</title>
        <authorList>
            <person name="Varga T."/>
            <person name="Krizsan K."/>
            <person name="Foldi C."/>
            <person name="Dima B."/>
            <person name="Sanchez-Garcia M."/>
            <person name="Sanchez-Ramirez S."/>
            <person name="Szollosi G.J."/>
            <person name="Szarkandi J.G."/>
            <person name="Papp V."/>
            <person name="Albert L."/>
            <person name="Andreopoulos W."/>
            <person name="Angelini C."/>
            <person name="Antonin V."/>
            <person name="Barry K.W."/>
            <person name="Bougher N.L."/>
            <person name="Buchanan P."/>
            <person name="Buyck B."/>
            <person name="Bense V."/>
            <person name="Catcheside P."/>
            <person name="Chovatia M."/>
            <person name="Cooper J."/>
            <person name="Damon W."/>
            <person name="Desjardin D."/>
            <person name="Finy P."/>
            <person name="Geml J."/>
            <person name="Haridas S."/>
            <person name="Hughes K."/>
            <person name="Justo A."/>
            <person name="Karasinski D."/>
            <person name="Kautmanova I."/>
            <person name="Kiss B."/>
            <person name="Kocsube S."/>
            <person name="Kotiranta H."/>
            <person name="LaButti K.M."/>
            <person name="Lechner B.E."/>
            <person name="Liimatainen K."/>
            <person name="Lipzen A."/>
            <person name="Lukacs Z."/>
            <person name="Mihaltcheva S."/>
            <person name="Morgado L.N."/>
            <person name="Niskanen T."/>
            <person name="Noordeloos M.E."/>
            <person name="Ohm R.A."/>
            <person name="Ortiz-Santana B."/>
            <person name="Ovrebo C."/>
            <person name="Racz N."/>
            <person name="Riley R."/>
            <person name="Savchenko A."/>
            <person name="Shiryaev A."/>
            <person name="Soop K."/>
            <person name="Spirin V."/>
            <person name="Szebenyi C."/>
            <person name="Tomsovsky M."/>
            <person name="Tulloss R.E."/>
            <person name="Uehling J."/>
            <person name="Grigoriev I.V."/>
            <person name="Vagvolgyi C."/>
            <person name="Papp T."/>
            <person name="Martin F.M."/>
            <person name="Miettinen O."/>
            <person name="Hibbett D.S."/>
            <person name="Nagy L.G."/>
        </authorList>
    </citation>
    <scope>NUCLEOTIDE SEQUENCE [LARGE SCALE GENOMIC DNA]</scope>
    <source>
        <strain evidence="2 3">CBS 962.96</strain>
    </source>
</reference>
<feature type="compositionally biased region" description="Basic and acidic residues" evidence="1">
    <location>
        <begin position="92"/>
        <end position="101"/>
    </location>
</feature>